<reference evidence="3 4" key="1">
    <citation type="submission" date="2020-05" db="EMBL/GenBank/DDBJ databases">
        <title>Genome sequence of Kribbella sandramycini ATCC 39419.</title>
        <authorList>
            <person name="Maclea K.S."/>
            <person name="Fair J.L."/>
        </authorList>
    </citation>
    <scope>NUCLEOTIDE SEQUENCE [LARGE SCALE GENOMIC DNA]</scope>
    <source>
        <strain evidence="3 4">ATCC 39419</strain>
    </source>
</reference>
<dbReference type="RefSeq" id="WP_171673917.1">
    <property type="nucleotide sequence ID" value="NZ_BAAAGT010000001.1"/>
</dbReference>
<organism evidence="3 4">
    <name type="scientific">Kribbella sandramycini</name>
    <dbReference type="NCBI Taxonomy" id="60450"/>
    <lineage>
        <taxon>Bacteria</taxon>
        <taxon>Bacillati</taxon>
        <taxon>Actinomycetota</taxon>
        <taxon>Actinomycetes</taxon>
        <taxon>Propionibacteriales</taxon>
        <taxon>Kribbellaceae</taxon>
        <taxon>Kribbella</taxon>
    </lineage>
</organism>
<evidence type="ECO:0008006" key="6">
    <source>
        <dbReference type="Google" id="ProtNLM"/>
    </source>
</evidence>
<dbReference type="EMBL" id="JABJRC010000003">
    <property type="protein sequence ID" value="NOL41402.1"/>
    <property type="molecule type" value="Genomic_DNA"/>
</dbReference>
<sequence>MTVETMLQLARSRTPADRSRIRLTVAALSLSGAFLLGALRVLSLGGGTMSADVYSNYVAEPGLRIGLSAILVLLAALTAGLAVQAFRLGTAARERRLTALRLAGASDKQVRRLSATDAATAGLAGGLIAGPVYLALSLLLGALPRVARILPGVQLLDLAAWLAVIVVTTAGGVLLAVLLHRDDLEPRAEHPPVRPGLPKLVVGVVLTVIGVVAAPWVGLIAAAMGLIGVALIAHSTSAVWVQAVGRRLSSSGDPVQLLAGSRLIAEGRASARLGALLGFCGLLVGATLNAMTAVIRSDRSIDDLQFYGTGFGFAALALLLVAGTVLAALVVGVADQLVDQRRQLASLTAFGVDVPFLRRVVQRQLALVAAPALGIGMAAGMLISLGRLIGGTREPYDPVYIPLAVALLVIGGLLALGGAALAGLFLRNQLKDALHPENLRAA</sequence>
<keyword evidence="1" id="KW-0812">Transmembrane</keyword>
<keyword evidence="1" id="KW-1133">Transmembrane helix</keyword>
<feature type="transmembrane region" description="Helical" evidence="1">
    <location>
        <begin position="365"/>
        <end position="389"/>
    </location>
</feature>
<evidence type="ECO:0000313" key="2">
    <source>
        <dbReference type="EMBL" id="MBB6565133.1"/>
    </source>
</evidence>
<evidence type="ECO:0000313" key="5">
    <source>
        <dbReference type="Proteomes" id="UP000553957"/>
    </source>
</evidence>
<feature type="transmembrane region" description="Helical" evidence="1">
    <location>
        <begin position="271"/>
        <end position="291"/>
    </location>
</feature>
<feature type="transmembrane region" description="Helical" evidence="1">
    <location>
        <begin position="200"/>
        <end position="217"/>
    </location>
</feature>
<name>A0A7Y4NYX0_9ACTN</name>
<evidence type="ECO:0000256" key="1">
    <source>
        <dbReference type="SAM" id="Phobius"/>
    </source>
</evidence>
<reference evidence="2 5" key="2">
    <citation type="submission" date="2020-08" db="EMBL/GenBank/DDBJ databases">
        <title>Sequencing the genomes of 1000 actinobacteria strains.</title>
        <authorList>
            <person name="Klenk H.-P."/>
        </authorList>
    </citation>
    <scope>NUCLEOTIDE SEQUENCE [LARGE SCALE GENOMIC DNA]</scope>
    <source>
        <strain evidence="2 5">DSM 15626</strain>
    </source>
</reference>
<dbReference type="Proteomes" id="UP000553957">
    <property type="component" value="Unassembled WGS sequence"/>
</dbReference>
<feature type="transmembrane region" description="Helical" evidence="1">
    <location>
        <begin position="401"/>
        <end position="426"/>
    </location>
</feature>
<evidence type="ECO:0000313" key="3">
    <source>
        <dbReference type="EMBL" id="NOL41402.1"/>
    </source>
</evidence>
<feature type="transmembrane region" description="Helical" evidence="1">
    <location>
        <begin position="311"/>
        <end position="334"/>
    </location>
</feature>
<feature type="transmembrane region" description="Helical" evidence="1">
    <location>
        <begin position="21"/>
        <end position="42"/>
    </location>
</feature>
<feature type="transmembrane region" description="Helical" evidence="1">
    <location>
        <begin position="118"/>
        <end position="143"/>
    </location>
</feature>
<keyword evidence="1" id="KW-0472">Membrane</keyword>
<protein>
    <recommendedName>
        <fullName evidence="6">FtsX-like permease family protein</fullName>
    </recommendedName>
</protein>
<dbReference type="Proteomes" id="UP000534306">
    <property type="component" value="Unassembled WGS sequence"/>
</dbReference>
<proteinExistence type="predicted"/>
<comment type="caution">
    <text evidence="3">The sequence shown here is derived from an EMBL/GenBank/DDBJ whole genome shotgun (WGS) entry which is preliminary data.</text>
</comment>
<feature type="transmembrane region" description="Helical" evidence="1">
    <location>
        <begin position="62"/>
        <end position="86"/>
    </location>
</feature>
<evidence type="ECO:0000313" key="4">
    <source>
        <dbReference type="Proteomes" id="UP000534306"/>
    </source>
</evidence>
<keyword evidence="4" id="KW-1185">Reference proteome</keyword>
<dbReference type="EMBL" id="JACHKF010000001">
    <property type="protein sequence ID" value="MBB6565133.1"/>
    <property type="molecule type" value="Genomic_DNA"/>
</dbReference>
<feature type="transmembrane region" description="Helical" evidence="1">
    <location>
        <begin position="158"/>
        <end position="179"/>
    </location>
</feature>
<feature type="transmembrane region" description="Helical" evidence="1">
    <location>
        <begin position="223"/>
        <end position="241"/>
    </location>
</feature>
<accession>A0A7Y4NYX0</accession>
<gene>
    <name evidence="2" type="ORF">HNR71_000770</name>
    <name evidence="3" type="ORF">HPO96_14235</name>
</gene>
<dbReference type="AlphaFoldDB" id="A0A7Y4NYX0"/>